<accession>A0A2C5ZF78</accession>
<evidence type="ECO:0000256" key="2">
    <source>
        <dbReference type="SAM" id="SignalP"/>
    </source>
</evidence>
<gene>
    <name evidence="3" type="ORF">CDD80_854</name>
</gene>
<evidence type="ECO:0000313" key="3">
    <source>
        <dbReference type="EMBL" id="PHH80595.1"/>
    </source>
</evidence>
<comment type="caution">
    <text evidence="3">The sequence shown here is derived from an EMBL/GenBank/DDBJ whole genome shotgun (WGS) entry which is preliminary data.</text>
</comment>
<feature type="signal peptide" evidence="2">
    <location>
        <begin position="1"/>
        <end position="23"/>
    </location>
</feature>
<dbReference type="EMBL" id="NJES01000013">
    <property type="protein sequence ID" value="PHH80595.1"/>
    <property type="molecule type" value="Genomic_DNA"/>
</dbReference>
<protein>
    <submittedName>
        <fullName evidence="3">Uncharacterized protein</fullName>
    </submittedName>
</protein>
<proteinExistence type="predicted"/>
<feature type="compositionally biased region" description="Polar residues" evidence="1">
    <location>
        <begin position="109"/>
        <end position="131"/>
    </location>
</feature>
<feature type="chain" id="PRO_5012338247" evidence="2">
    <location>
        <begin position="24"/>
        <end position="228"/>
    </location>
</feature>
<keyword evidence="2" id="KW-0732">Signal</keyword>
<keyword evidence="4" id="KW-1185">Reference proteome</keyword>
<dbReference type="AlphaFoldDB" id="A0A2C5ZF78"/>
<evidence type="ECO:0000313" key="4">
    <source>
        <dbReference type="Proteomes" id="UP000226431"/>
    </source>
</evidence>
<name>A0A2C5ZF78_9HYPO</name>
<dbReference type="Proteomes" id="UP000226431">
    <property type="component" value="Unassembled WGS sequence"/>
</dbReference>
<feature type="region of interest" description="Disordered" evidence="1">
    <location>
        <begin position="109"/>
        <end position="147"/>
    </location>
</feature>
<evidence type="ECO:0000256" key="1">
    <source>
        <dbReference type="SAM" id="MobiDB-lite"/>
    </source>
</evidence>
<organism evidence="3 4">
    <name type="scientific">Ophiocordyceps camponoti-rufipedis</name>
    <dbReference type="NCBI Taxonomy" id="2004952"/>
    <lineage>
        <taxon>Eukaryota</taxon>
        <taxon>Fungi</taxon>
        <taxon>Dikarya</taxon>
        <taxon>Ascomycota</taxon>
        <taxon>Pezizomycotina</taxon>
        <taxon>Sordariomycetes</taxon>
        <taxon>Hypocreomycetidae</taxon>
        <taxon>Hypocreales</taxon>
        <taxon>Ophiocordycipitaceae</taxon>
        <taxon>Ophiocordyceps</taxon>
    </lineage>
</organism>
<sequence length="228" mass="24442">MRSLRLVLVACASAILTSQKVTGSTIVGVWGTGKTRGDPPLTKTSSHLPPTVQTSTSELISQTPTLELITLTSPSELISQTPTPGLHVITLTMKTEEIIMTLARVPHTSTPVPTIQPPAETTSEIDNQSIDKQVDFRDGLKNPSKQGALEDDLRAHGWTDAVVVNFSTVSPATFAEFLRIKTGDFVSTSSSASLTDINPRKPSCESLHLLSLNVSAKPPPNRQHSMVP</sequence>
<reference evidence="3 4" key="1">
    <citation type="submission" date="2017-06" db="EMBL/GenBank/DDBJ databases">
        <title>Ant-infecting Ophiocordyceps genomes reveal a high diversity of potential behavioral manipulation genes and a possible major role for enterotoxins.</title>
        <authorList>
            <person name="De Bekker C."/>
            <person name="Evans H.C."/>
            <person name="Brachmann A."/>
            <person name="Hughes D.P."/>
        </authorList>
    </citation>
    <scope>NUCLEOTIDE SEQUENCE [LARGE SCALE GENOMIC DNA]</scope>
    <source>
        <strain evidence="3 4">Map16</strain>
    </source>
</reference>